<protein>
    <submittedName>
        <fullName evidence="8">Rieske (2Fe-2S) protein</fullName>
    </submittedName>
</protein>
<evidence type="ECO:0000259" key="7">
    <source>
        <dbReference type="PROSITE" id="PS51296"/>
    </source>
</evidence>
<feature type="domain" description="Rieske" evidence="7">
    <location>
        <begin position="213"/>
        <end position="310"/>
    </location>
</feature>
<dbReference type="Pfam" id="PF09990">
    <property type="entry name" value="DUF2231"/>
    <property type="match status" value="1"/>
</dbReference>
<dbReference type="InterPro" id="IPR036922">
    <property type="entry name" value="Rieske_2Fe-2S_sf"/>
</dbReference>
<dbReference type="PROSITE" id="PS51296">
    <property type="entry name" value="RIESKE"/>
    <property type="match status" value="1"/>
</dbReference>
<evidence type="ECO:0000256" key="2">
    <source>
        <dbReference type="ARBA" id="ARBA00022723"/>
    </source>
</evidence>
<dbReference type="SUPFAM" id="SSF50022">
    <property type="entry name" value="ISP domain"/>
    <property type="match status" value="1"/>
</dbReference>
<evidence type="ECO:0000256" key="1">
    <source>
        <dbReference type="ARBA" id="ARBA00022714"/>
    </source>
</evidence>
<keyword evidence="9" id="KW-1185">Reference proteome</keyword>
<organism evidence="8 9">
    <name type="scientific">Streptantibioticus silvisoli</name>
    <dbReference type="NCBI Taxonomy" id="2705255"/>
    <lineage>
        <taxon>Bacteria</taxon>
        <taxon>Bacillati</taxon>
        <taxon>Actinomycetota</taxon>
        <taxon>Actinomycetes</taxon>
        <taxon>Kitasatosporales</taxon>
        <taxon>Streptomycetaceae</taxon>
        <taxon>Streptantibioticus</taxon>
    </lineage>
</organism>
<feature type="signal peptide" evidence="6">
    <location>
        <begin position="1"/>
        <end position="18"/>
    </location>
</feature>
<keyword evidence="2" id="KW-0479">Metal-binding</keyword>
<dbReference type="Proteomes" id="UP001156398">
    <property type="component" value="Unassembled WGS sequence"/>
</dbReference>
<name>A0ABT6W4F5_9ACTN</name>
<dbReference type="RefSeq" id="WP_271325825.1">
    <property type="nucleotide sequence ID" value="NZ_JAAGKO020000038.1"/>
</dbReference>
<evidence type="ECO:0000313" key="8">
    <source>
        <dbReference type="EMBL" id="MDI5965596.1"/>
    </source>
</evidence>
<reference evidence="8 9" key="1">
    <citation type="submission" date="2023-05" db="EMBL/GenBank/DDBJ databases">
        <title>Streptantibioticus silvisoli sp. nov., acidotolerant actinomycetes 1 from pine litter.</title>
        <authorList>
            <person name="Swiecimska M."/>
            <person name="Golinska P."/>
            <person name="Sangal V."/>
            <person name="Wachnowicz B."/>
            <person name="Goodfellow M."/>
        </authorList>
    </citation>
    <scope>NUCLEOTIDE SEQUENCE [LARGE SCALE GENOMIC DNA]</scope>
    <source>
        <strain evidence="8 9">SL54</strain>
    </source>
</reference>
<keyword evidence="1" id="KW-0001">2Fe-2S</keyword>
<evidence type="ECO:0000313" key="9">
    <source>
        <dbReference type="Proteomes" id="UP001156398"/>
    </source>
</evidence>
<dbReference type="Gene3D" id="2.102.10.10">
    <property type="entry name" value="Rieske [2Fe-2S] iron-sulphur domain"/>
    <property type="match status" value="1"/>
</dbReference>
<dbReference type="CDD" id="cd03467">
    <property type="entry name" value="Rieske"/>
    <property type="match status" value="1"/>
</dbReference>
<evidence type="ECO:0000256" key="4">
    <source>
        <dbReference type="ARBA" id="ARBA00023004"/>
    </source>
</evidence>
<dbReference type="Pfam" id="PF00355">
    <property type="entry name" value="Rieske"/>
    <property type="match status" value="1"/>
</dbReference>
<accession>A0ABT6W4F5</accession>
<dbReference type="PANTHER" id="PTHR21266:SF60">
    <property type="entry name" value="3-KETOSTEROID-9-ALPHA-MONOOXYGENASE, OXYGENASE COMPONENT"/>
    <property type="match status" value="1"/>
</dbReference>
<evidence type="ECO:0000256" key="3">
    <source>
        <dbReference type="ARBA" id="ARBA00023002"/>
    </source>
</evidence>
<keyword evidence="4" id="KW-0408">Iron</keyword>
<evidence type="ECO:0000256" key="6">
    <source>
        <dbReference type="SAM" id="SignalP"/>
    </source>
</evidence>
<dbReference type="PANTHER" id="PTHR21266">
    <property type="entry name" value="IRON-SULFUR DOMAIN CONTAINING PROTEIN"/>
    <property type="match status" value="1"/>
</dbReference>
<feature type="chain" id="PRO_5045997956" evidence="6">
    <location>
        <begin position="19"/>
        <end position="317"/>
    </location>
</feature>
<dbReference type="InterPro" id="IPR019251">
    <property type="entry name" value="DUF2231_TM"/>
</dbReference>
<gene>
    <name evidence="8" type="ORF">POF43_023195</name>
</gene>
<dbReference type="EMBL" id="JAAGKO020000038">
    <property type="protein sequence ID" value="MDI5965596.1"/>
    <property type="molecule type" value="Genomic_DNA"/>
</dbReference>
<keyword evidence="5" id="KW-0411">Iron-sulfur</keyword>
<keyword evidence="3" id="KW-0560">Oxidoreductase</keyword>
<keyword evidence="6" id="KW-0732">Signal</keyword>
<evidence type="ECO:0000256" key="5">
    <source>
        <dbReference type="ARBA" id="ARBA00023014"/>
    </source>
</evidence>
<sequence length="317" mass="32159">MRFSAGSALSAASAAVAAAVSATPRDVPGRAESALLTSLDAIEEAEALDAVTGPVRDVVRKLPLGRLRDVLHGRALGHPLHPVLVQLPMGAWLSAAVLDLVPGSERAAGTLVAVGLATAGPAAAAGWVDWAELHEPQMRTGIVHAASNVVAVGLYGGSLAARLSGRQGLGRALGWAGLSVAGVGGMLGGHLAYRQAAGPNKAEPVPHLVAPGWHAVGRMEDFPVGVAVRATVGEVPVLVVRTPGGTPQVLADRCSHLSGPLSDGRVVDGCVTCPWHGSVFRLSDGHNVKGPATAPQPRFDSRVLDDGTVEVRLPGAG</sequence>
<dbReference type="InterPro" id="IPR017941">
    <property type="entry name" value="Rieske_2Fe-2S"/>
</dbReference>
<comment type="caution">
    <text evidence="8">The sequence shown here is derived from an EMBL/GenBank/DDBJ whole genome shotgun (WGS) entry which is preliminary data.</text>
</comment>
<dbReference type="InterPro" id="IPR050584">
    <property type="entry name" value="Cholesterol_7-desaturase"/>
</dbReference>
<proteinExistence type="predicted"/>